<reference evidence="1 2" key="1">
    <citation type="submission" date="2014-09" db="EMBL/GenBank/DDBJ databases">
        <authorList>
            <person name="Ellenberger Sabrina"/>
        </authorList>
    </citation>
    <scope>NUCLEOTIDE SEQUENCE [LARGE SCALE GENOMIC DNA]</scope>
    <source>
        <strain evidence="1 2">CBS 412.66</strain>
    </source>
</reference>
<organism evidence="1 2">
    <name type="scientific">Parasitella parasitica</name>
    <dbReference type="NCBI Taxonomy" id="35722"/>
    <lineage>
        <taxon>Eukaryota</taxon>
        <taxon>Fungi</taxon>
        <taxon>Fungi incertae sedis</taxon>
        <taxon>Mucoromycota</taxon>
        <taxon>Mucoromycotina</taxon>
        <taxon>Mucoromycetes</taxon>
        <taxon>Mucorales</taxon>
        <taxon>Mucorineae</taxon>
        <taxon>Mucoraceae</taxon>
        <taxon>Parasitella</taxon>
    </lineage>
</organism>
<proteinExistence type="predicted"/>
<name>A0A0B7MS16_9FUNG</name>
<evidence type="ECO:0000313" key="1">
    <source>
        <dbReference type="EMBL" id="CEP08781.1"/>
    </source>
</evidence>
<dbReference type="Proteomes" id="UP000054107">
    <property type="component" value="Unassembled WGS sequence"/>
</dbReference>
<dbReference type="EMBL" id="LN720367">
    <property type="protein sequence ID" value="CEP08781.1"/>
    <property type="molecule type" value="Genomic_DNA"/>
</dbReference>
<accession>A0A0B7MS16</accession>
<protein>
    <submittedName>
        <fullName evidence="1">Uncharacterized protein</fullName>
    </submittedName>
</protein>
<evidence type="ECO:0000313" key="2">
    <source>
        <dbReference type="Proteomes" id="UP000054107"/>
    </source>
</evidence>
<keyword evidence="2" id="KW-1185">Reference proteome</keyword>
<sequence>MYIGFTFHQRYPQPSQTTMPIKLLSYADDTLVFLRDTDDLRFLVEHLNAYSEASNAKINFHKTRAISLSGVDITPHWLTALAPFDISQIWTT</sequence>
<gene>
    <name evidence="1" type="primary">PARPA_02166.1 scaffold 3428</name>
</gene>
<dbReference type="OrthoDB" id="2287314at2759"/>
<dbReference type="AlphaFoldDB" id="A0A0B7MS16"/>
<feature type="non-terminal residue" evidence="1">
    <location>
        <position position="92"/>
    </location>
</feature>